<feature type="transmembrane region" description="Helical" evidence="5">
    <location>
        <begin position="430"/>
        <end position="451"/>
    </location>
</feature>
<feature type="transmembrane region" description="Helical" evidence="5">
    <location>
        <begin position="471"/>
        <end position="492"/>
    </location>
</feature>
<evidence type="ECO:0000256" key="2">
    <source>
        <dbReference type="ARBA" id="ARBA00022692"/>
    </source>
</evidence>
<feature type="transmembrane region" description="Helical" evidence="5">
    <location>
        <begin position="189"/>
        <end position="208"/>
    </location>
</feature>
<feature type="transmembrane region" description="Helical" evidence="5">
    <location>
        <begin position="89"/>
        <end position="112"/>
    </location>
</feature>
<proteinExistence type="predicted"/>
<evidence type="ECO:0000313" key="7">
    <source>
        <dbReference type="Proteomes" id="UP000070700"/>
    </source>
</evidence>
<evidence type="ECO:0000256" key="1">
    <source>
        <dbReference type="ARBA" id="ARBA00004141"/>
    </source>
</evidence>
<dbReference type="GO" id="GO:0016020">
    <property type="term" value="C:membrane"/>
    <property type="evidence" value="ECO:0007669"/>
    <property type="project" value="UniProtKB-SubCell"/>
</dbReference>
<evidence type="ECO:0008006" key="8">
    <source>
        <dbReference type="Google" id="ProtNLM"/>
    </source>
</evidence>
<feature type="transmembrane region" description="Helical" evidence="5">
    <location>
        <begin position="365"/>
        <end position="386"/>
    </location>
</feature>
<name>A0A132BBH5_MOLSC</name>
<dbReference type="PANTHER" id="PTHR11785">
    <property type="entry name" value="AMINO ACID TRANSPORTER"/>
    <property type="match status" value="1"/>
</dbReference>
<comment type="subcellular location">
    <subcellularLocation>
        <location evidence="1">Membrane</location>
        <topology evidence="1">Multi-pass membrane protein</topology>
    </subcellularLocation>
</comment>
<keyword evidence="4 5" id="KW-0472">Membrane</keyword>
<feature type="transmembrane region" description="Helical" evidence="5">
    <location>
        <begin position="215"/>
        <end position="239"/>
    </location>
</feature>
<feature type="transmembrane region" description="Helical" evidence="5">
    <location>
        <begin position="545"/>
        <end position="566"/>
    </location>
</feature>
<dbReference type="InterPro" id="IPR002293">
    <property type="entry name" value="AA/rel_permease1"/>
</dbReference>
<feature type="transmembrane region" description="Helical" evidence="5">
    <location>
        <begin position="58"/>
        <end position="77"/>
    </location>
</feature>
<feature type="transmembrane region" description="Helical" evidence="5">
    <location>
        <begin position="150"/>
        <end position="169"/>
    </location>
</feature>
<dbReference type="PANTHER" id="PTHR11785:SF382">
    <property type="entry name" value="LOW-AFFINITY METHIONINE PERMEASE"/>
    <property type="match status" value="1"/>
</dbReference>
<dbReference type="GO" id="GO:0015179">
    <property type="term" value="F:L-amino acid transmembrane transporter activity"/>
    <property type="evidence" value="ECO:0007669"/>
    <property type="project" value="TreeGrafter"/>
</dbReference>
<sequence>MAYSTSEGADYPIVVDNVSEADTDWSPGLDLDDLRELQAAQQDPTKIVAKLPREASRMGYYATICLIFNRMIGTGIFNSPSVVFTNTQSIGLSLILWAIGGIMALAGVIVYIELGLTIPRWPLGSDGTKISTPRSGDVLNYFNYMLKRPLFLATCMFGIIFIILENTAGTSVSFAQSILTAAHTKQTPGKIIAIALSANTFCCLLHAVSRKWGIILNTFLGTVKLLLLLFIIIIGFVWLNRDTANHNFDSKTAFIFDNSPKLPYRYAEAMLYIILPYGAFHQINYVRFTTLHQVISELREPRKTFPRASFIGVLTIVIIYTTLNILFAAIIPKSELFKLPGGIDVGQRFFDLTLGHVVKNENHLITFYAIIKVISTGGNLIVVTFTTARVKQEIAKEGILPYSLLFAENYDISWDRLRGRTSPSSERTPAATLALHWIITTILVVIPVLAIQPVPYSSTAAYSYLTTAFVYNINLVIFTVVAFGLLCLRFTPNVHWAQKSSLKYPLLSIIAALILLIVNIFPLIFLWVPDPSFPKATHTGGAVDWFAGQTFALCLLAFAFLYWVIFRAVISVRSRREGKVLHVRRKPIFKHDARGLTQVMEIVSLEWKREVGMRLDEVVDDEGGFVGSSTVSMPAWERASEVGKGAASVHEIGQQRTVRRKPVMSELLGSVE</sequence>
<keyword evidence="2 5" id="KW-0812">Transmembrane</keyword>
<evidence type="ECO:0000256" key="5">
    <source>
        <dbReference type="SAM" id="Phobius"/>
    </source>
</evidence>
<reference evidence="6 7" key="1">
    <citation type="submission" date="2015-10" db="EMBL/GenBank/DDBJ databases">
        <title>Full genome of DAOMC 229536 Phialocephala scopiformis, a fungal endophyte of spruce producing the potent anti-insectan compound rugulosin.</title>
        <authorList>
            <consortium name="DOE Joint Genome Institute"/>
            <person name="Walker A.K."/>
            <person name="Frasz S.L."/>
            <person name="Seifert K.A."/>
            <person name="Miller J.D."/>
            <person name="Mondo S.J."/>
            <person name="Labutti K."/>
            <person name="Lipzen A."/>
            <person name="Dockter R."/>
            <person name="Kennedy M."/>
            <person name="Grigoriev I.V."/>
            <person name="Spatafora J.W."/>
        </authorList>
    </citation>
    <scope>NUCLEOTIDE SEQUENCE [LARGE SCALE GENOMIC DNA]</scope>
    <source>
        <strain evidence="6 7">CBS 120377</strain>
    </source>
</reference>
<organism evidence="6 7">
    <name type="scientific">Mollisia scopiformis</name>
    <name type="common">Conifer needle endophyte fungus</name>
    <name type="synonym">Phialocephala scopiformis</name>
    <dbReference type="NCBI Taxonomy" id="149040"/>
    <lineage>
        <taxon>Eukaryota</taxon>
        <taxon>Fungi</taxon>
        <taxon>Dikarya</taxon>
        <taxon>Ascomycota</taxon>
        <taxon>Pezizomycotina</taxon>
        <taxon>Leotiomycetes</taxon>
        <taxon>Helotiales</taxon>
        <taxon>Mollisiaceae</taxon>
        <taxon>Mollisia</taxon>
    </lineage>
</organism>
<evidence type="ECO:0000256" key="4">
    <source>
        <dbReference type="ARBA" id="ARBA00023136"/>
    </source>
</evidence>
<evidence type="ECO:0000256" key="3">
    <source>
        <dbReference type="ARBA" id="ARBA00022989"/>
    </source>
</evidence>
<evidence type="ECO:0000313" key="6">
    <source>
        <dbReference type="EMBL" id="KUJ09194.1"/>
    </source>
</evidence>
<dbReference type="EMBL" id="KQ947433">
    <property type="protein sequence ID" value="KUJ09194.1"/>
    <property type="molecule type" value="Genomic_DNA"/>
</dbReference>
<dbReference type="Gene3D" id="1.20.1740.10">
    <property type="entry name" value="Amino acid/polyamine transporter I"/>
    <property type="match status" value="1"/>
</dbReference>
<gene>
    <name evidence="6" type="ORF">LY89DRAFT_598930</name>
</gene>
<feature type="transmembrane region" description="Helical" evidence="5">
    <location>
        <begin position="504"/>
        <end position="525"/>
    </location>
</feature>
<dbReference type="Proteomes" id="UP000070700">
    <property type="component" value="Unassembled WGS sequence"/>
</dbReference>
<dbReference type="Pfam" id="PF13520">
    <property type="entry name" value="AA_permease_2"/>
    <property type="match status" value="1"/>
</dbReference>
<dbReference type="GeneID" id="28819792"/>
<dbReference type="InParanoid" id="A0A132BBH5"/>
<protein>
    <recommendedName>
        <fullName evidence="8">High-affinity methionine permease</fullName>
    </recommendedName>
</protein>
<dbReference type="OrthoDB" id="5982228at2759"/>
<dbReference type="AlphaFoldDB" id="A0A132BBH5"/>
<keyword evidence="7" id="KW-1185">Reference proteome</keyword>
<keyword evidence="3 5" id="KW-1133">Transmembrane helix</keyword>
<dbReference type="RefSeq" id="XP_018063549.1">
    <property type="nucleotide sequence ID" value="XM_018210066.1"/>
</dbReference>
<accession>A0A132BBH5</accession>
<feature type="transmembrane region" description="Helical" evidence="5">
    <location>
        <begin position="309"/>
        <end position="331"/>
    </location>
</feature>
<dbReference type="InterPro" id="IPR050598">
    <property type="entry name" value="AminoAcid_Transporter"/>
</dbReference>
<dbReference type="KEGG" id="psco:LY89DRAFT_598930"/>
<feature type="transmembrane region" description="Helical" evidence="5">
    <location>
        <begin position="269"/>
        <end position="288"/>
    </location>
</feature>